<evidence type="ECO:0000256" key="1">
    <source>
        <dbReference type="ARBA" id="ARBA00001412"/>
    </source>
</evidence>
<dbReference type="InterPro" id="IPR006104">
    <property type="entry name" value="Glyco_hydro_2_N"/>
</dbReference>
<comment type="catalytic activity">
    <reaction evidence="1 8">
        <text>Hydrolysis of terminal non-reducing beta-D-galactose residues in beta-D-galactosides.</text>
        <dbReference type="EC" id="3.2.1.23"/>
    </reaction>
</comment>
<dbReference type="InterPro" id="IPR050347">
    <property type="entry name" value="Bact_Beta-galactosidase"/>
</dbReference>
<evidence type="ECO:0000313" key="10">
    <source>
        <dbReference type="EMBL" id="SCP97373.1"/>
    </source>
</evidence>
<dbReference type="SUPFAM" id="SSF74650">
    <property type="entry name" value="Galactose mutarotase-like"/>
    <property type="match status" value="1"/>
</dbReference>
<dbReference type="InterPro" id="IPR004199">
    <property type="entry name" value="B-gal_small/dom_5"/>
</dbReference>
<dbReference type="Pfam" id="PF16353">
    <property type="entry name" value="LacZ_4"/>
    <property type="match status" value="1"/>
</dbReference>
<dbReference type="PROSITE" id="PS00608">
    <property type="entry name" value="GLYCOSYL_HYDROL_F2_2"/>
    <property type="match status" value="1"/>
</dbReference>
<keyword evidence="11" id="KW-1185">Reference proteome</keyword>
<dbReference type="InterPro" id="IPR011013">
    <property type="entry name" value="Gal_mutarotase_sf_dom"/>
</dbReference>
<evidence type="ECO:0000259" key="9">
    <source>
        <dbReference type="SMART" id="SM01038"/>
    </source>
</evidence>
<dbReference type="InterPro" id="IPR013783">
    <property type="entry name" value="Ig-like_fold"/>
</dbReference>
<evidence type="ECO:0000256" key="4">
    <source>
        <dbReference type="ARBA" id="ARBA00013303"/>
    </source>
</evidence>
<keyword evidence="6 8" id="KW-0326">Glycosidase</keyword>
<dbReference type="Gene3D" id="2.70.98.10">
    <property type="match status" value="1"/>
</dbReference>
<dbReference type="PRINTS" id="PR00132">
    <property type="entry name" value="GLHYDRLASE2"/>
</dbReference>
<dbReference type="InterPro" id="IPR017853">
    <property type="entry name" value="GH"/>
</dbReference>
<dbReference type="GO" id="GO:0009341">
    <property type="term" value="C:beta-galactosidase complex"/>
    <property type="evidence" value="ECO:0007669"/>
    <property type="project" value="InterPro"/>
</dbReference>
<evidence type="ECO:0000256" key="6">
    <source>
        <dbReference type="ARBA" id="ARBA00023295"/>
    </source>
</evidence>
<name>A0A1D3TTS0_9FIRM</name>
<gene>
    <name evidence="10" type="ORF">SAMN05421730_101037</name>
</gene>
<dbReference type="SMART" id="SM01038">
    <property type="entry name" value="Bgal_small_N"/>
    <property type="match status" value="1"/>
</dbReference>
<accession>A0A1D3TTS0</accession>
<dbReference type="GO" id="GO:0004565">
    <property type="term" value="F:beta-galactosidase activity"/>
    <property type="evidence" value="ECO:0007669"/>
    <property type="project" value="UniProtKB-EC"/>
</dbReference>
<dbReference type="InterPro" id="IPR023230">
    <property type="entry name" value="Glyco_hydro_2_CS"/>
</dbReference>
<proteinExistence type="inferred from homology"/>
<evidence type="ECO:0000256" key="2">
    <source>
        <dbReference type="ARBA" id="ARBA00007401"/>
    </source>
</evidence>
<dbReference type="PANTHER" id="PTHR46323">
    <property type="entry name" value="BETA-GALACTOSIDASE"/>
    <property type="match status" value="1"/>
</dbReference>
<dbReference type="Pfam" id="PF02837">
    <property type="entry name" value="Glyco_hydro_2_N"/>
    <property type="match status" value="1"/>
</dbReference>
<dbReference type="Proteomes" id="UP000199315">
    <property type="component" value="Unassembled WGS sequence"/>
</dbReference>
<dbReference type="Pfam" id="PF02836">
    <property type="entry name" value="Glyco_hydro_2_C"/>
    <property type="match status" value="1"/>
</dbReference>
<sequence length="1042" mass="118871">MKLWENIEIDGINRLEPRAHFLSFPTREALERNENRYTHAFRNLNGSWKFLFLDAPEYSPEGFFESGFDTKDMDDIVVPGNWQLQGYGKMHYSDLWYNFPINPPYVPTENPTGIYKRTFRIGSEFEGKRIILRFCGVDSAYNVWVNGREVGYSKGARNEAEFDITDIAVIGENDVTVRVYQWSDGTYIEDQDMWWMSGIFRDVELLGIPVNGIFDFKVDTDLDAACRDAVLRIAGTLSKAEGQTVKAELFDACGNLVLETETVADGENFSFREPVGNPEKWTAETPNLYKLIISVYQDNELIEAIPQNVGFRNIVLNGDTFLVNGVAIKFKGVNRHDYNPKNGRVVSKEEIEQDIILMKQHNINAIRTAHYPNSYYLYDLCDTYGMYLIAETDLECHGFELTGDYKWISDDPAWEKAYVSRMIRMIGRDKNHPSILMWSLGNESAFGHNFRAMAAKAREMDQGRLIHYEGDFDVEVADVYSTMYTWFENDKKPYLMKDIIEKSSKPHVHCEYCHAMGNGPGNLKEYQDATYAHDKLQGGFIWEWFDHGIYSETADGEPYYRYGGDFGDDPSNKTFCIDGLLMPDRTPSPGLLEYKKVIEPICTTAVDLEKGTISLLSRFDFADLNQFDLVYAVMEDDIVLQSGKTEIPSIPARMSGEISLPYSLDFEAVPGANYYLNISYRLKSSTYYAPAGHELATAQFVLPVKAEKYKVYPVGSLSAVKSHTTLTITGDTFSVDFDLVRGNIIKLVRDGITVMTKGPRLNLWRAPIDNDMDELVPDYKTKYFLHLQHEVVKEITYFEEGNHMAVIVRTINGTTNSAWHYDTTYTYKVYSSGDIEVKVAGVPAGRIQCAPKMLPRIGVTMQLDKNLSKVRWSGRGPGENYADSKEAGMFGLYENTVDGIFTNYVHPQENGNHMDCSFASFTDDRGMGLVATAGDTFNFSASYYEDSDLENARHTCELKKRDYIVLRIDHRQNGLGSNSCGQRQLEKYQCRFEEFELSFRLTPYNNKEVSDKAIAREEIVAGYRIKVESEADCSYTFSQYNR</sequence>
<dbReference type="Gene3D" id="3.20.20.80">
    <property type="entry name" value="Glycosidases"/>
    <property type="match status" value="1"/>
</dbReference>
<dbReference type="SUPFAM" id="SSF49785">
    <property type="entry name" value="Galactose-binding domain-like"/>
    <property type="match status" value="1"/>
</dbReference>
<evidence type="ECO:0000256" key="8">
    <source>
        <dbReference type="RuleBase" id="RU361154"/>
    </source>
</evidence>
<dbReference type="InterPro" id="IPR006103">
    <property type="entry name" value="Glyco_hydro_2_cat"/>
</dbReference>
<dbReference type="NCBIfam" id="NF007666">
    <property type="entry name" value="PRK10340.1"/>
    <property type="match status" value="1"/>
</dbReference>
<protein>
    <recommendedName>
        <fullName evidence="4 8">Beta-galactosidase</fullName>
        <ecNumber evidence="3 8">3.2.1.23</ecNumber>
    </recommendedName>
    <alternativeName>
        <fullName evidence="7 8">Lactase</fullName>
    </alternativeName>
</protein>
<dbReference type="InterPro" id="IPR032312">
    <property type="entry name" value="LacZ_4"/>
</dbReference>
<dbReference type="Gene3D" id="2.60.40.10">
    <property type="entry name" value="Immunoglobulins"/>
    <property type="match status" value="2"/>
</dbReference>
<comment type="similarity">
    <text evidence="2 8">Belongs to the glycosyl hydrolase 2 family.</text>
</comment>
<dbReference type="GO" id="GO:0005990">
    <property type="term" value="P:lactose catabolic process"/>
    <property type="evidence" value="ECO:0007669"/>
    <property type="project" value="TreeGrafter"/>
</dbReference>
<evidence type="ECO:0000313" key="11">
    <source>
        <dbReference type="Proteomes" id="UP000199315"/>
    </source>
</evidence>
<dbReference type="Pfam" id="PF02929">
    <property type="entry name" value="Bgal_small_N"/>
    <property type="match status" value="1"/>
</dbReference>
<evidence type="ECO:0000256" key="3">
    <source>
        <dbReference type="ARBA" id="ARBA00012756"/>
    </source>
</evidence>
<dbReference type="OrthoDB" id="9762066at2"/>
<dbReference type="GO" id="GO:0030246">
    <property type="term" value="F:carbohydrate binding"/>
    <property type="evidence" value="ECO:0007669"/>
    <property type="project" value="InterPro"/>
</dbReference>
<dbReference type="SUPFAM" id="SSF49303">
    <property type="entry name" value="beta-Galactosidase/glucuronidase domain"/>
    <property type="match status" value="2"/>
</dbReference>
<dbReference type="InterPro" id="IPR036156">
    <property type="entry name" value="Beta-gal/glucu_dom_sf"/>
</dbReference>
<dbReference type="EMBL" id="FMKA01000010">
    <property type="protein sequence ID" value="SCP97373.1"/>
    <property type="molecule type" value="Genomic_DNA"/>
</dbReference>
<dbReference type="InterPro" id="IPR023232">
    <property type="entry name" value="Glyco_hydro_2_AS"/>
</dbReference>
<dbReference type="InterPro" id="IPR006101">
    <property type="entry name" value="Glyco_hydro_2"/>
</dbReference>
<evidence type="ECO:0000256" key="7">
    <source>
        <dbReference type="ARBA" id="ARBA00032230"/>
    </source>
</evidence>
<dbReference type="Pfam" id="PF00703">
    <property type="entry name" value="Glyco_hydro_2"/>
    <property type="match status" value="1"/>
</dbReference>
<dbReference type="PROSITE" id="PS00719">
    <property type="entry name" value="GLYCOSYL_HYDROL_F2_1"/>
    <property type="match status" value="1"/>
</dbReference>
<dbReference type="RefSeq" id="WP_091233413.1">
    <property type="nucleotide sequence ID" value="NZ_FMKA01000010.1"/>
</dbReference>
<organism evidence="10 11">
    <name type="scientific">Anaerobium acetethylicum</name>
    <dbReference type="NCBI Taxonomy" id="1619234"/>
    <lineage>
        <taxon>Bacteria</taxon>
        <taxon>Bacillati</taxon>
        <taxon>Bacillota</taxon>
        <taxon>Clostridia</taxon>
        <taxon>Lachnospirales</taxon>
        <taxon>Lachnospiraceae</taxon>
        <taxon>Anaerobium</taxon>
    </lineage>
</organism>
<dbReference type="Gene3D" id="2.60.120.260">
    <property type="entry name" value="Galactose-binding domain-like"/>
    <property type="match status" value="1"/>
</dbReference>
<keyword evidence="5 8" id="KW-0378">Hydrolase</keyword>
<dbReference type="EC" id="3.2.1.23" evidence="3 8"/>
<dbReference type="STRING" id="1619234.SAMN05421730_101037"/>
<dbReference type="InterPro" id="IPR014718">
    <property type="entry name" value="GH-type_carb-bd"/>
</dbReference>
<dbReference type="InterPro" id="IPR008979">
    <property type="entry name" value="Galactose-bd-like_sf"/>
</dbReference>
<reference evidence="10 11" key="1">
    <citation type="submission" date="2016-09" db="EMBL/GenBank/DDBJ databases">
        <authorList>
            <person name="Capua I."/>
            <person name="De Benedictis P."/>
            <person name="Joannis T."/>
            <person name="Lombin L.H."/>
            <person name="Cattoli G."/>
        </authorList>
    </citation>
    <scope>NUCLEOTIDE SEQUENCE [LARGE SCALE GENOMIC DNA]</scope>
    <source>
        <strain evidence="10 11">GluBS11</strain>
    </source>
</reference>
<dbReference type="SUPFAM" id="SSF51445">
    <property type="entry name" value="(Trans)glycosidases"/>
    <property type="match status" value="1"/>
</dbReference>
<dbReference type="AlphaFoldDB" id="A0A1D3TTS0"/>
<dbReference type="PANTHER" id="PTHR46323:SF2">
    <property type="entry name" value="BETA-GALACTOSIDASE"/>
    <property type="match status" value="1"/>
</dbReference>
<feature type="domain" description="Beta galactosidase small chain/" evidence="9">
    <location>
        <begin position="727"/>
        <end position="1002"/>
    </location>
</feature>
<dbReference type="InterPro" id="IPR006102">
    <property type="entry name" value="Ig-like_GH2"/>
</dbReference>
<evidence type="ECO:0000256" key="5">
    <source>
        <dbReference type="ARBA" id="ARBA00022801"/>
    </source>
</evidence>